<evidence type="ECO:0000313" key="2">
    <source>
        <dbReference type="EMBL" id="KAF3692221.1"/>
    </source>
</evidence>
<evidence type="ECO:0000256" key="1">
    <source>
        <dbReference type="SAM" id="MobiDB-lite"/>
    </source>
</evidence>
<keyword evidence="3" id="KW-1185">Reference proteome</keyword>
<dbReference type="Proteomes" id="UP000503349">
    <property type="component" value="Chromosome 7"/>
</dbReference>
<proteinExistence type="predicted"/>
<accession>A0A6G1PPE8</accession>
<organism evidence="2 3">
    <name type="scientific">Channa argus</name>
    <name type="common">Northern snakehead</name>
    <name type="synonym">Ophicephalus argus</name>
    <dbReference type="NCBI Taxonomy" id="215402"/>
    <lineage>
        <taxon>Eukaryota</taxon>
        <taxon>Metazoa</taxon>
        <taxon>Chordata</taxon>
        <taxon>Craniata</taxon>
        <taxon>Vertebrata</taxon>
        <taxon>Euteleostomi</taxon>
        <taxon>Actinopterygii</taxon>
        <taxon>Neopterygii</taxon>
        <taxon>Teleostei</taxon>
        <taxon>Neoteleostei</taxon>
        <taxon>Acanthomorphata</taxon>
        <taxon>Anabantaria</taxon>
        <taxon>Anabantiformes</taxon>
        <taxon>Channoidei</taxon>
        <taxon>Channidae</taxon>
        <taxon>Channa</taxon>
    </lineage>
</organism>
<evidence type="ECO:0000313" key="3">
    <source>
        <dbReference type="Proteomes" id="UP000503349"/>
    </source>
</evidence>
<dbReference type="AlphaFoldDB" id="A0A6G1PPE8"/>
<protein>
    <submittedName>
        <fullName evidence="2">Uncharacterized protein</fullName>
    </submittedName>
</protein>
<reference evidence="2 3" key="1">
    <citation type="submission" date="2019-02" db="EMBL/GenBank/DDBJ databases">
        <title>Opniocepnalus argus genome.</title>
        <authorList>
            <person name="Zhou C."/>
            <person name="Xiao S."/>
        </authorList>
    </citation>
    <scope>NUCLEOTIDE SEQUENCE [LARGE SCALE GENOMIC DNA]</scope>
    <source>
        <strain evidence="2">OARG1902GOOAL</strain>
        <tissue evidence="2">Muscle</tissue>
    </source>
</reference>
<dbReference type="EMBL" id="CM015718">
    <property type="protein sequence ID" value="KAF3692221.1"/>
    <property type="molecule type" value="Genomic_DNA"/>
</dbReference>
<reference evidence="3" key="2">
    <citation type="submission" date="2019-02" db="EMBL/GenBank/DDBJ databases">
        <title>Opniocepnalus argus Var Kimnra genome.</title>
        <authorList>
            <person name="Zhou C."/>
            <person name="Xiao S."/>
        </authorList>
    </citation>
    <scope>NUCLEOTIDE SEQUENCE [LARGE SCALE GENOMIC DNA]</scope>
</reference>
<feature type="region of interest" description="Disordered" evidence="1">
    <location>
        <begin position="1"/>
        <end position="49"/>
    </location>
</feature>
<gene>
    <name evidence="2" type="ORF">EXN66_Car007897</name>
</gene>
<name>A0A6G1PPE8_CHAAH</name>
<feature type="compositionally biased region" description="Basic and acidic residues" evidence="1">
    <location>
        <begin position="29"/>
        <end position="49"/>
    </location>
</feature>
<sequence length="49" mass="6151">MSYSHIVYPENSEAATERRDNFSILLPLQKERETERERERQRERERERE</sequence>